<proteinExistence type="predicted"/>
<evidence type="ECO:0008006" key="3">
    <source>
        <dbReference type="Google" id="ProtNLM"/>
    </source>
</evidence>
<dbReference type="Proteomes" id="UP000294547">
    <property type="component" value="Unassembled WGS sequence"/>
</dbReference>
<sequence length="259" mass="27571">MDQHHFLSLLRTLTPATLEDEIRAPRALHMASATHRGRRIEVAYAPFDHVNEAAKIVVVGITPGRQQMAAALREAHRILRGGGDIPHALAAAKVHASFAGAMRTNLVSMLDSIGIADVLGVRTTRALWTDQSNLAHFTSALRYPVFLNGENYSGAPGIGSVPLLQDQLVHLRTEMALLRNALFVPLGPKVAKVLLTVAAEAGVPRGNILDGLPHSSGANAERIACFLGTKALADLSAKTNGVAIQLARASLMERVSALN</sequence>
<keyword evidence="2" id="KW-1185">Reference proteome</keyword>
<dbReference type="EMBL" id="SNXY01000001">
    <property type="protein sequence ID" value="TDP88711.1"/>
    <property type="molecule type" value="Genomic_DNA"/>
</dbReference>
<reference evidence="1 2" key="1">
    <citation type="submission" date="2019-03" db="EMBL/GenBank/DDBJ databases">
        <title>Genomic Encyclopedia of Type Strains, Phase IV (KMG-IV): sequencing the most valuable type-strain genomes for metagenomic binning, comparative biology and taxonomic classification.</title>
        <authorList>
            <person name="Goeker M."/>
        </authorList>
    </citation>
    <scope>NUCLEOTIDE SEQUENCE [LARGE SCALE GENOMIC DNA]</scope>
    <source>
        <strain evidence="1 2">DSM 102969</strain>
    </source>
</reference>
<organism evidence="1 2">
    <name type="scientific">Oharaeibacter diazotrophicus</name>
    <dbReference type="NCBI Taxonomy" id="1920512"/>
    <lineage>
        <taxon>Bacteria</taxon>
        <taxon>Pseudomonadati</taxon>
        <taxon>Pseudomonadota</taxon>
        <taxon>Alphaproteobacteria</taxon>
        <taxon>Hyphomicrobiales</taxon>
        <taxon>Pleomorphomonadaceae</taxon>
        <taxon>Oharaeibacter</taxon>
    </lineage>
</organism>
<dbReference type="AlphaFoldDB" id="A0A4R6RPL7"/>
<comment type="caution">
    <text evidence="1">The sequence shown here is derived from an EMBL/GenBank/DDBJ whole genome shotgun (WGS) entry which is preliminary data.</text>
</comment>
<name>A0A4R6RPL7_9HYPH</name>
<evidence type="ECO:0000313" key="2">
    <source>
        <dbReference type="Proteomes" id="UP000294547"/>
    </source>
</evidence>
<gene>
    <name evidence="1" type="ORF">EDD54_0007</name>
</gene>
<evidence type="ECO:0000313" key="1">
    <source>
        <dbReference type="EMBL" id="TDP88711.1"/>
    </source>
</evidence>
<protein>
    <recommendedName>
        <fullName evidence="3">Uracil DNA glycosylase superfamily protein</fullName>
    </recommendedName>
</protein>
<dbReference type="OrthoDB" id="573462at2"/>
<accession>A0A4R6RPL7</accession>
<dbReference type="RefSeq" id="WP_133673920.1">
    <property type="nucleotide sequence ID" value="NZ_SNXY01000001.1"/>
</dbReference>